<dbReference type="PIRSF" id="PIRSF006066">
    <property type="entry name" value="HI0050"/>
    <property type="match status" value="1"/>
</dbReference>
<name>A0ABU5ZN49_9BACL</name>
<evidence type="ECO:0000256" key="2">
    <source>
        <dbReference type="ARBA" id="ARBA00022475"/>
    </source>
</evidence>
<evidence type="ECO:0000259" key="8">
    <source>
        <dbReference type="Pfam" id="PF06808"/>
    </source>
</evidence>
<evidence type="ECO:0000313" key="9">
    <source>
        <dbReference type="EMBL" id="MEB3103889.1"/>
    </source>
</evidence>
<comment type="caution">
    <text evidence="9">The sequence shown here is derived from an EMBL/GenBank/DDBJ whole genome shotgun (WGS) entry which is preliminary data.</text>
</comment>
<dbReference type="PANTHER" id="PTHR33362">
    <property type="entry name" value="SIALIC ACID TRAP TRANSPORTER PERMEASE PROTEIN SIAT-RELATED"/>
    <property type="match status" value="1"/>
</dbReference>
<keyword evidence="3" id="KW-0997">Cell inner membrane</keyword>
<feature type="transmembrane region" description="Helical" evidence="7">
    <location>
        <begin position="305"/>
        <end position="327"/>
    </location>
</feature>
<feature type="transmembrane region" description="Helical" evidence="7">
    <location>
        <begin position="269"/>
        <end position="293"/>
    </location>
</feature>
<evidence type="ECO:0000256" key="3">
    <source>
        <dbReference type="ARBA" id="ARBA00022519"/>
    </source>
</evidence>
<dbReference type="InterPro" id="IPR004681">
    <property type="entry name" value="TRAP_DctM"/>
</dbReference>
<keyword evidence="4 7" id="KW-0812">Transmembrane</keyword>
<feature type="transmembrane region" description="Helical" evidence="7">
    <location>
        <begin position="334"/>
        <end position="353"/>
    </location>
</feature>
<keyword evidence="10" id="KW-1185">Reference proteome</keyword>
<feature type="transmembrane region" description="Helical" evidence="7">
    <location>
        <begin position="54"/>
        <end position="74"/>
    </location>
</feature>
<feature type="transmembrane region" description="Helical" evidence="7">
    <location>
        <begin position="213"/>
        <end position="235"/>
    </location>
</feature>
<dbReference type="Proteomes" id="UP001310386">
    <property type="component" value="Unassembled WGS sequence"/>
</dbReference>
<accession>A0ABU5ZN49</accession>
<feature type="transmembrane region" description="Helical" evidence="7">
    <location>
        <begin position="86"/>
        <end position="107"/>
    </location>
</feature>
<evidence type="ECO:0000256" key="7">
    <source>
        <dbReference type="SAM" id="Phobius"/>
    </source>
</evidence>
<keyword evidence="2" id="KW-1003">Cell membrane</keyword>
<evidence type="ECO:0000256" key="4">
    <source>
        <dbReference type="ARBA" id="ARBA00022692"/>
    </source>
</evidence>
<reference evidence="9" key="1">
    <citation type="submission" date="2023-12" db="EMBL/GenBank/DDBJ databases">
        <title>Fervidustalea candida gen. nov., sp. nov., a novel member of the family Paenibacillaceae isolated from a geothermal area.</title>
        <authorList>
            <person name="Li W.-J."/>
            <person name="Jiao J.-Y."/>
            <person name="Chen Y."/>
        </authorList>
    </citation>
    <scope>NUCLEOTIDE SEQUENCE</scope>
    <source>
        <strain evidence="9">SYSU GA230002</strain>
    </source>
</reference>
<protein>
    <submittedName>
        <fullName evidence="9">TRAP transporter large permease</fullName>
    </submittedName>
</protein>
<feature type="transmembrane region" description="Helical" evidence="7">
    <location>
        <begin position="167"/>
        <end position="192"/>
    </location>
</feature>
<keyword evidence="5 7" id="KW-1133">Transmembrane helix</keyword>
<evidence type="ECO:0000256" key="5">
    <source>
        <dbReference type="ARBA" id="ARBA00022989"/>
    </source>
</evidence>
<dbReference type="PANTHER" id="PTHR33362:SF3">
    <property type="entry name" value="SIALIC ACID TRAP TRANSPORTER PERMEASE PROTEIN SIAT"/>
    <property type="match status" value="1"/>
</dbReference>
<feature type="transmembrane region" description="Helical" evidence="7">
    <location>
        <begin position="7"/>
        <end position="34"/>
    </location>
</feature>
<feature type="transmembrane region" description="Helical" evidence="7">
    <location>
        <begin position="138"/>
        <end position="161"/>
    </location>
</feature>
<dbReference type="RefSeq" id="WP_371756016.1">
    <property type="nucleotide sequence ID" value="NZ_JAYJLD010000056.1"/>
</dbReference>
<feature type="transmembrane region" description="Helical" evidence="7">
    <location>
        <begin position="397"/>
        <end position="417"/>
    </location>
</feature>
<feature type="transmembrane region" description="Helical" evidence="7">
    <location>
        <begin position="113"/>
        <end position="131"/>
    </location>
</feature>
<evidence type="ECO:0000313" key="10">
    <source>
        <dbReference type="Proteomes" id="UP001310386"/>
    </source>
</evidence>
<organism evidence="9 10">
    <name type="scientific">Ferviditalea candida</name>
    <dbReference type="NCBI Taxonomy" id="3108399"/>
    <lineage>
        <taxon>Bacteria</taxon>
        <taxon>Bacillati</taxon>
        <taxon>Bacillota</taxon>
        <taxon>Bacilli</taxon>
        <taxon>Bacillales</taxon>
        <taxon>Paenibacillaceae</taxon>
        <taxon>Ferviditalea</taxon>
    </lineage>
</organism>
<comment type="subcellular location">
    <subcellularLocation>
        <location evidence="1">Cell inner membrane</location>
        <topology evidence="1">Multi-pass membrane protein</topology>
    </subcellularLocation>
</comment>
<dbReference type="Pfam" id="PF06808">
    <property type="entry name" value="DctM"/>
    <property type="match status" value="1"/>
</dbReference>
<dbReference type="NCBIfam" id="TIGR00786">
    <property type="entry name" value="dctM"/>
    <property type="match status" value="1"/>
</dbReference>
<evidence type="ECO:0000256" key="6">
    <source>
        <dbReference type="ARBA" id="ARBA00023136"/>
    </source>
</evidence>
<feature type="domain" description="TRAP C4-dicarboxylate transport system permease DctM subunit" evidence="8">
    <location>
        <begin position="10"/>
        <end position="417"/>
    </location>
</feature>
<feature type="transmembrane region" description="Helical" evidence="7">
    <location>
        <begin position="241"/>
        <end position="257"/>
    </location>
</feature>
<keyword evidence="6 7" id="KW-0472">Membrane</keyword>
<feature type="transmembrane region" description="Helical" evidence="7">
    <location>
        <begin position="359"/>
        <end position="385"/>
    </location>
</feature>
<evidence type="ECO:0000256" key="1">
    <source>
        <dbReference type="ARBA" id="ARBA00004429"/>
    </source>
</evidence>
<gene>
    <name evidence="9" type="ORF">VF724_19925</name>
</gene>
<dbReference type="EMBL" id="JAYJLD010000056">
    <property type="protein sequence ID" value="MEB3103889.1"/>
    <property type="molecule type" value="Genomic_DNA"/>
</dbReference>
<sequence length="427" mass="44675">MTAAVALGLSLIVFLFLGVPIAFSIGAATIIGLYVGGVPLDFLGQQAFTSLDSFPSMAVPFFILAGALMETGGLSRRIVNVAQSMIGQVTGGLAVVTVIASAFFAAISGSSPATVAAIGSIMIPSMVQRGYHKDFAAAVAASGGGLGIIIPPSIPMIIYGITADQSIGAMFLSGFGPGILIVILLSITVYLIAKKRNYTGSGEKTSPKKILKAIWAAKWALLSPVIILGGIYGGIFTPTESAVIAVVYGLIIGLFVYKELKWRDLPRILINSAIMTGAVLVILSTATAFGRLITMYQIPNLIGDLIISISGSKYIILSLIIVLILFVGTFMETLSIIIIFAPLFLPVVTSLGVDPIHFGIIMVVGAEIGMLTPPLGVNIFVASGISNLNLEVIAKALLPFLLAMVVALLIIAFVPQISMTLVHWFGY</sequence>
<proteinExistence type="predicted"/>
<dbReference type="InterPro" id="IPR010656">
    <property type="entry name" value="DctM"/>
</dbReference>